<keyword evidence="9" id="KW-0238">DNA-binding</keyword>
<dbReference type="Gene3D" id="3.30.160.60">
    <property type="entry name" value="Classic Zinc Finger"/>
    <property type="match status" value="6"/>
</dbReference>
<dbReference type="PROSITE" id="PS50157">
    <property type="entry name" value="ZINC_FINGER_C2H2_2"/>
    <property type="match status" value="9"/>
</dbReference>
<comment type="function">
    <text evidence="1">May be involved in transcriptional regulation.</text>
</comment>
<evidence type="ECO:0000313" key="16">
    <source>
        <dbReference type="Proteomes" id="UP000694844"/>
    </source>
</evidence>
<keyword evidence="4" id="KW-0479">Metal-binding</keyword>
<dbReference type="GO" id="GO:0003677">
    <property type="term" value="F:DNA binding"/>
    <property type="evidence" value="ECO:0007669"/>
    <property type="project" value="UniProtKB-KW"/>
</dbReference>
<keyword evidence="11" id="KW-0539">Nucleus</keyword>
<comment type="similarity">
    <text evidence="3">Belongs to the krueppel C2H2-type zinc-finger protein family.</text>
</comment>
<feature type="compositionally biased region" description="Polar residues" evidence="14">
    <location>
        <begin position="158"/>
        <end position="174"/>
    </location>
</feature>
<feature type="region of interest" description="Disordered" evidence="14">
    <location>
        <begin position="565"/>
        <end position="592"/>
    </location>
</feature>
<dbReference type="FunFam" id="3.30.160.60:FF:000226">
    <property type="entry name" value="Zinc finger protein 236 variant"/>
    <property type="match status" value="1"/>
</dbReference>
<name>A0A8B8E3Z6_CRAVI</name>
<evidence type="ECO:0000313" key="17">
    <source>
        <dbReference type="RefSeq" id="XP_022334036.1"/>
    </source>
</evidence>
<evidence type="ECO:0000256" key="3">
    <source>
        <dbReference type="ARBA" id="ARBA00006991"/>
    </source>
</evidence>
<sequence length="1146" mass="128464">MEDDEEFPKTIIIGDPIKNSKIKIQWADDSFRVGSGLKTQSRSNVNVSTNESTGTPGLETVAKSCSSQVSLLAKQNKLFKSDLGLSTANATVCGTKESKQHQSQNSKTGKTTTESSCGRKGLKPNIHTMEQKDSCKKTEMQKKSYNDEKEVSLDLKDNASSLNRNELTSISTTKSKPDCLSQNSDDKVRDEMGKKSWVSILKKPNTSPSNVANPLPSDISKPSGAENGKEKMLPTLSSDQKLDLSSLVILASKNQNSELSQITMQHQKLEETHGKSVSNDSTSTAKKSSEGGKIYSVSLLNMLNQPPLSKSLSKENALLPKNLSLEKSTVNQSKSTTSPSSKPTTLISLLNGKTFPPAMPFDGKISVPNWKSSCKNTSTNDNDRKIMKRRADNKEHDILNSSKRNKCVSDDIESEYIESFIKCTMDAYKKAYNVPAGNCNLDRSIKTEDDSSEHYSSEYGNGVEFNIQTPGNMEMPGDFIIKEEVLDPDYGDVSQNIDNDLSGSFFGKSIKEEVCDPGYGDVPTVSISKNVKIAETCISMKGNKREGSTANVENVKSRNSAEKLSVKSEISESEYENTHSLTNGNEKNENSRIDPTFTTIKQEAFDGEYEDLPPILSPKKELNDSDQNESDEEALETPPLLHKECYSSTDEETFTQSIRKKFTKLTGSKQKDQTKDELKCPICDATFHRAEDYNVHKALHSGKEIISASQSRDKFIIKPASTVIWDNHRRKYKCDFCGKSFNRPSNLKEHMRIHTGMYPHKCQFCGKGFHTRRRFLTHMVRHDEEKESLGIPDGERRDISISNMAEVQENPNIKKAGSSGHLLPHAEKEDTDILFQKAAENMSMETEKVSINSTPSRKYICSICGENFGQVTKYRIHKMEHRGENPHVCKTCHKLFSCKSDLVRHEATHSDERPHVCRVCGKAFKRPNALNDHMTLHGYDREASKEKSMFCHDSMVEGVMKKLQPDIDSAVKNLAESDVSDENSKGNELVLYTEDGQRMVNSKFYCKECNLSFSARREYSMHRFQHNGGQPHTCAICSKIFAFKSDYDRHLGVHTGRKPYVCNLCDSGFSRKCYLQKHLEKHKNTRISLKGRSKIVNEDKFEIEIDNPEKSDSEISDSEDELIGTSGKLETSYDENGAMYLFVTDC</sequence>
<feature type="domain" description="C2H2-type" evidence="15">
    <location>
        <begin position="915"/>
        <end position="942"/>
    </location>
</feature>
<feature type="domain" description="C2H2-type" evidence="15">
    <location>
        <begin position="760"/>
        <end position="787"/>
    </location>
</feature>
<gene>
    <name evidence="17" type="primary">LOC111131010</name>
</gene>
<feature type="domain" description="C2H2-type" evidence="15">
    <location>
        <begin position="1060"/>
        <end position="1087"/>
    </location>
</feature>
<dbReference type="PANTHER" id="PTHR24379">
    <property type="entry name" value="KRAB AND ZINC FINGER DOMAIN-CONTAINING"/>
    <property type="match status" value="1"/>
</dbReference>
<evidence type="ECO:0000256" key="8">
    <source>
        <dbReference type="ARBA" id="ARBA00023015"/>
    </source>
</evidence>
<protein>
    <recommendedName>
        <fullName evidence="12">Zinc finger protein 865</fullName>
    </recommendedName>
</protein>
<dbReference type="InterPro" id="IPR036236">
    <property type="entry name" value="Znf_C2H2_sf"/>
</dbReference>
<feature type="compositionally biased region" description="Basic and acidic residues" evidence="14">
    <location>
        <begin position="129"/>
        <end position="157"/>
    </location>
</feature>
<keyword evidence="8" id="KW-0805">Transcription regulation</keyword>
<feature type="compositionally biased region" description="Polar residues" evidence="14">
    <location>
        <begin position="275"/>
        <end position="286"/>
    </location>
</feature>
<dbReference type="GO" id="GO:0005634">
    <property type="term" value="C:nucleus"/>
    <property type="evidence" value="ECO:0007669"/>
    <property type="project" value="UniProtKB-SubCell"/>
</dbReference>
<evidence type="ECO:0000256" key="11">
    <source>
        <dbReference type="ARBA" id="ARBA00023242"/>
    </source>
</evidence>
<feature type="region of interest" description="Disordered" evidence="14">
    <location>
        <begin position="94"/>
        <end position="231"/>
    </location>
</feature>
<dbReference type="Pfam" id="PF00096">
    <property type="entry name" value="zf-C2H2"/>
    <property type="match status" value="2"/>
</dbReference>
<keyword evidence="10" id="KW-0804">Transcription</keyword>
<evidence type="ECO:0000256" key="12">
    <source>
        <dbReference type="ARBA" id="ARBA00068876"/>
    </source>
</evidence>
<dbReference type="InterPro" id="IPR013087">
    <property type="entry name" value="Znf_C2H2_type"/>
</dbReference>
<evidence type="ECO:0000256" key="14">
    <source>
        <dbReference type="SAM" id="MobiDB-lite"/>
    </source>
</evidence>
<dbReference type="GeneID" id="111131010"/>
<dbReference type="AlphaFoldDB" id="A0A8B8E3Z6"/>
<feature type="domain" description="C2H2-type" evidence="15">
    <location>
        <begin position="1004"/>
        <end position="1031"/>
    </location>
</feature>
<dbReference type="OrthoDB" id="8922241at2759"/>
<reference evidence="17" key="1">
    <citation type="submission" date="2025-08" db="UniProtKB">
        <authorList>
            <consortium name="RefSeq"/>
        </authorList>
    </citation>
    <scope>IDENTIFICATION</scope>
    <source>
        <tissue evidence="17">Whole sample</tissue>
    </source>
</reference>
<feature type="domain" description="C2H2-type" evidence="15">
    <location>
        <begin position="678"/>
        <end position="705"/>
    </location>
</feature>
<evidence type="ECO:0000259" key="15">
    <source>
        <dbReference type="PROSITE" id="PS50157"/>
    </source>
</evidence>
<evidence type="ECO:0000256" key="2">
    <source>
        <dbReference type="ARBA" id="ARBA00004123"/>
    </source>
</evidence>
<comment type="subcellular location">
    <subcellularLocation>
        <location evidence="2">Nucleus</location>
    </subcellularLocation>
</comment>
<feature type="compositionally biased region" description="Acidic residues" evidence="14">
    <location>
        <begin position="624"/>
        <end position="635"/>
    </location>
</feature>
<feature type="domain" description="C2H2-type" evidence="15">
    <location>
        <begin position="1032"/>
        <end position="1059"/>
    </location>
</feature>
<keyword evidence="16" id="KW-1185">Reference proteome</keyword>
<dbReference type="PANTHER" id="PTHR24379:SF125">
    <property type="entry name" value="C2H2-TYPE DOMAIN-CONTAINING PROTEIN"/>
    <property type="match status" value="1"/>
</dbReference>
<evidence type="ECO:0000256" key="9">
    <source>
        <dbReference type="ARBA" id="ARBA00023125"/>
    </source>
</evidence>
<dbReference type="FunFam" id="3.30.160.60:FF:000100">
    <property type="entry name" value="Zinc finger 45-like"/>
    <property type="match status" value="1"/>
</dbReference>
<keyword evidence="5" id="KW-0677">Repeat</keyword>
<evidence type="ECO:0000256" key="13">
    <source>
        <dbReference type="PROSITE-ProRule" id="PRU00042"/>
    </source>
</evidence>
<dbReference type="PROSITE" id="PS00028">
    <property type="entry name" value="ZINC_FINGER_C2H2_1"/>
    <property type="match status" value="9"/>
</dbReference>
<organism evidence="16 17">
    <name type="scientific">Crassostrea virginica</name>
    <name type="common">Eastern oyster</name>
    <dbReference type="NCBI Taxonomy" id="6565"/>
    <lineage>
        <taxon>Eukaryota</taxon>
        <taxon>Metazoa</taxon>
        <taxon>Spiralia</taxon>
        <taxon>Lophotrochozoa</taxon>
        <taxon>Mollusca</taxon>
        <taxon>Bivalvia</taxon>
        <taxon>Autobranchia</taxon>
        <taxon>Pteriomorphia</taxon>
        <taxon>Ostreida</taxon>
        <taxon>Ostreoidea</taxon>
        <taxon>Ostreidae</taxon>
        <taxon>Crassostrea</taxon>
    </lineage>
</organism>
<evidence type="ECO:0000256" key="5">
    <source>
        <dbReference type="ARBA" id="ARBA00022737"/>
    </source>
</evidence>
<feature type="compositionally biased region" description="Polar residues" evidence="14">
    <location>
        <begin position="101"/>
        <end position="116"/>
    </location>
</feature>
<dbReference type="Proteomes" id="UP000694844">
    <property type="component" value="Chromosome 4"/>
</dbReference>
<dbReference type="GO" id="GO:0008270">
    <property type="term" value="F:zinc ion binding"/>
    <property type="evidence" value="ECO:0007669"/>
    <property type="project" value="UniProtKB-KW"/>
</dbReference>
<proteinExistence type="inferred from homology"/>
<feature type="domain" description="C2H2-type" evidence="15">
    <location>
        <begin position="887"/>
        <end position="914"/>
    </location>
</feature>
<feature type="domain" description="C2H2-type" evidence="15">
    <location>
        <begin position="859"/>
        <end position="886"/>
    </location>
</feature>
<evidence type="ECO:0000256" key="6">
    <source>
        <dbReference type="ARBA" id="ARBA00022771"/>
    </source>
</evidence>
<dbReference type="RefSeq" id="XP_022334036.1">
    <property type="nucleotide sequence ID" value="XM_022478328.1"/>
</dbReference>
<keyword evidence="6 13" id="KW-0863">Zinc-finger</keyword>
<dbReference type="SUPFAM" id="SSF57667">
    <property type="entry name" value="beta-beta-alpha zinc fingers"/>
    <property type="match status" value="5"/>
</dbReference>
<evidence type="ECO:0000256" key="10">
    <source>
        <dbReference type="ARBA" id="ARBA00023163"/>
    </source>
</evidence>
<dbReference type="FunFam" id="3.30.160.60:FF:000145">
    <property type="entry name" value="Zinc finger protein 574"/>
    <property type="match status" value="1"/>
</dbReference>
<evidence type="ECO:0000256" key="4">
    <source>
        <dbReference type="ARBA" id="ARBA00022723"/>
    </source>
</evidence>
<dbReference type="FunFam" id="3.30.160.60:FF:000446">
    <property type="entry name" value="Zinc finger protein"/>
    <property type="match status" value="1"/>
</dbReference>
<feature type="domain" description="C2H2-type" evidence="15">
    <location>
        <begin position="732"/>
        <end position="759"/>
    </location>
</feature>
<dbReference type="SMART" id="SM00355">
    <property type="entry name" value="ZnF_C2H2"/>
    <property type="match status" value="9"/>
</dbReference>
<keyword evidence="7" id="KW-0862">Zinc</keyword>
<evidence type="ECO:0000256" key="1">
    <source>
        <dbReference type="ARBA" id="ARBA00003767"/>
    </source>
</evidence>
<feature type="compositionally biased region" description="Basic and acidic residues" evidence="14">
    <location>
        <begin position="184"/>
        <end position="194"/>
    </location>
</feature>
<evidence type="ECO:0000256" key="7">
    <source>
        <dbReference type="ARBA" id="ARBA00022833"/>
    </source>
</evidence>
<dbReference type="KEGG" id="cvn:111131010"/>
<accession>A0A8B8E3Z6</accession>
<feature type="region of interest" description="Disordered" evidence="14">
    <location>
        <begin position="610"/>
        <end position="637"/>
    </location>
</feature>
<feature type="region of interest" description="Disordered" evidence="14">
    <location>
        <begin position="259"/>
        <end position="290"/>
    </location>
</feature>